<feature type="compositionally biased region" description="Acidic residues" evidence="3">
    <location>
        <begin position="283"/>
        <end position="302"/>
    </location>
</feature>
<sequence>MKVLLGAAVIAATLSAASAAETCDQWGQTKSGDYIIYNNLWGSSAATEGGKQCTGLDSASGNTIAWHSTWTWNGGNTSVKSFANAALTFDAAPLTEVTSIPSSIEFEVKYSGTIMANFVYDLFTSSKSDGEKEFQVTIWLAAIGGVGPISTTGKPIAEGIAIEGTKWDVYSGLNGDMMVYSFVPPTPVDGFDGDLLAFFTYLKKSHKFDMSQYLIKLECGTGPFFGTDVTLKVSKYSAAVKTGKGGSNSPVQSSPDDSSVTQEDEKASKEVEGEARSNVDLTGELEDTLSPDDEATESEEETAGSALSPTVKTPPASSEDPSLSDTPILKTKCILRRD</sequence>
<comment type="caution">
    <text evidence="5">The sequence shown here is derived from an EMBL/GenBank/DDBJ whole genome shotgun (WGS) entry which is preliminary data.</text>
</comment>
<dbReference type="PANTHER" id="PTHR34002:SF9">
    <property type="entry name" value="XYLOGLUCAN-SPECIFIC ENDO-BETA-1,4-GLUCANASE A"/>
    <property type="match status" value="1"/>
</dbReference>
<protein>
    <recommendedName>
        <fullName evidence="7">Cell 12A endoglucanase</fullName>
    </recommendedName>
</protein>
<dbReference type="GO" id="GO:0000272">
    <property type="term" value="P:polysaccharide catabolic process"/>
    <property type="evidence" value="ECO:0007669"/>
    <property type="project" value="UniProtKB-KW"/>
</dbReference>
<dbReference type="Proteomes" id="UP001162031">
    <property type="component" value="Unassembled WGS sequence"/>
</dbReference>
<evidence type="ECO:0000313" key="5">
    <source>
        <dbReference type="EMBL" id="CAI5724844.1"/>
    </source>
</evidence>
<proteinExistence type="inferred from homology"/>
<gene>
    <name evidence="5" type="ORF">HBR001_LOCUS3459</name>
</gene>
<dbReference type="AlphaFoldDB" id="A0AAV0TR24"/>
<feature type="chain" id="PRO_5043594839" description="Cell 12A endoglucanase" evidence="4">
    <location>
        <begin position="20"/>
        <end position="338"/>
    </location>
</feature>
<evidence type="ECO:0008006" key="7">
    <source>
        <dbReference type="Google" id="ProtNLM"/>
    </source>
</evidence>
<feature type="compositionally biased region" description="Polar residues" evidence="3">
    <location>
        <begin position="307"/>
        <end position="325"/>
    </location>
</feature>
<dbReference type="GO" id="GO:0008810">
    <property type="term" value="F:cellulase activity"/>
    <property type="evidence" value="ECO:0007669"/>
    <property type="project" value="InterPro"/>
</dbReference>
<keyword evidence="2" id="KW-0624">Polysaccharide degradation</keyword>
<name>A0AAV0TR24_HYABA</name>
<dbReference type="Pfam" id="PF01670">
    <property type="entry name" value="Glyco_hydro_12"/>
    <property type="match status" value="1"/>
</dbReference>
<keyword evidence="6" id="KW-1185">Reference proteome</keyword>
<feature type="region of interest" description="Disordered" evidence="3">
    <location>
        <begin position="241"/>
        <end position="338"/>
    </location>
</feature>
<dbReference type="InterPro" id="IPR013319">
    <property type="entry name" value="GH11/12"/>
</dbReference>
<evidence type="ECO:0000256" key="4">
    <source>
        <dbReference type="SAM" id="SignalP"/>
    </source>
</evidence>
<dbReference type="Gene3D" id="2.60.120.180">
    <property type="match status" value="1"/>
</dbReference>
<keyword evidence="4" id="KW-0732">Signal</keyword>
<evidence type="ECO:0000256" key="3">
    <source>
        <dbReference type="SAM" id="MobiDB-lite"/>
    </source>
</evidence>
<dbReference type="InterPro" id="IPR002594">
    <property type="entry name" value="GH12"/>
</dbReference>
<keyword evidence="2" id="KW-0119">Carbohydrate metabolism</keyword>
<feature type="signal peptide" evidence="4">
    <location>
        <begin position="1"/>
        <end position="19"/>
    </location>
</feature>
<evidence type="ECO:0000256" key="1">
    <source>
        <dbReference type="ARBA" id="ARBA00005519"/>
    </source>
</evidence>
<dbReference type="PANTHER" id="PTHR34002">
    <property type="entry name" value="BLR1656 PROTEIN"/>
    <property type="match status" value="1"/>
</dbReference>
<keyword evidence="2" id="KW-0378">Hydrolase</keyword>
<accession>A0AAV0TR24</accession>
<keyword evidence="2" id="KW-0326">Glycosidase</keyword>
<reference evidence="5" key="1">
    <citation type="submission" date="2022-12" db="EMBL/GenBank/DDBJ databases">
        <authorList>
            <person name="Webb A."/>
        </authorList>
    </citation>
    <scope>NUCLEOTIDE SEQUENCE</scope>
    <source>
        <strain evidence="5">Hp1</strain>
    </source>
</reference>
<dbReference type="EMBL" id="CANTFL010000570">
    <property type="protein sequence ID" value="CAI5724844.1"/>
    <property type="molecule type" value="Genomic_DNA"/>
</dbReference>
<evidence type="ECO:0000256" key="2">
    <source>
        <dbReference type="RuleBase" id="RU361163"/>
    </source>
</evidence>
<dbReference type="InterPro" id="IPR013320">
    <property type="entry name" value="ConA-like_dom_sf"/>
</dbReference>
<comment type="similarity">
    <text evidence="1 2">Belongs to the glycosyl hydrolase 12 (cellulase H) family.</text>
</comment>
<feature type="compositionally biased region" description="Basic and acidic residues" evidence="3">
    <location>
        <begin position="263"/>
        <end position="277"/>
    </location>
</feature>
<organism evidence="5 6">
    <name type="scientific">Hyaloperonospora brassicae</name>
    <name type="common">Brassica downy mildew</name>
    <name type="synonym">Peronospora brassicae</name>
    <dbReference type="NCBI Taxonomy" id="162125"/>
    <lineage>
        <taxon>Eukaryota</taxon>
        <taxon>Sar</taxon>
        <taxon>Stramenopiles</taxon>
        <taxon>Oomycota</taxon>
        <taxon>Peronosporomycetes</taxon>
        <taxon>Peronosporales</taxon>
        <taxon>Peronosporaceae</taxon>
        <taxon>Hyaloperonospora</taxon>
    </lineage>
</organism>
<feature type="compositionally biased region" description="Low complexity" evidence="3">
    <location>
        <begin position="247"/>
        <end position="260"/>
    </location>
</feature>
<dbReference type="SUPFAM" id="SSF49899">
    <property type="entry name" value="Concanavalin A-like lectins/glucanases"/>
    <property type="match status" value="1"/>
</dbReference>
<evidence type="ECO:0000313" key="6">
    <source>
        <dbReference type="Proteomes" id="UP001162031"/>
    </source>
</evidence>